<dbReference type="PANTHER" id="PTHR21666">
    <property type="entry name" value="PEPTIDASE-RELATED"/>
    <property type="match status" value="1"/>
</dbReference>
<dbReference type="Proteomes" id="UP000234498">
    <property type="component" value="Unassembled WGS sequence"/>
</dbReference>
<dbReference type="PANTHER" id="PTHR21666:SF270">
    <property type="entry name" value="MUREIN HYDROLASE ACTIVATOR ENVC"/>
    <property type="match status" value="1"/>
</dbReference>
<accession>A0A2H1HIM9</accession>
<dbReference type="Pfam" id="PF01551">
    <property type="entry name" value="Peptidase_M23"/>
    <property type="match status" value="1"/>
</dbReference>
<dbReference type="Gene3D" id="2.70.70.10">
    <property type="entry name" value="Glucose Permease (Domain IIA)"/>
    <property type="match status" value="1"/>
</dbReference>
<dbReference type="InterPro" id="IPR016047">
    <property type="entry name" value="M23ase_b-sheet_dom"/>
</dbReference>
<dbReference type="SUPFAM" id="SSF51261">
    <property type="entry name" value="Duplicated hybrid motif"/>
    <property type="match status" value="1"/>
</dbReference>
<name>A0A2H1HIM9_BRELN</name>
<dbReference type="InterPro" id="IPR011055">
    <property type="entry name" value="Dup_hybrid_motif"/>
</dbReference>
<evidence type="ECO:0000313" key="4">
    <source>
        <dbReference type="Proteomes" id="UP000234498"/>
    </source>
</evidence>
<organism evidence="3 4">
    <name type="scientific">Brevibacterium linens</name>
    <dbReference type="NCBI Taxonomy" id="1703"/>
    <lineage>
        <taxon>Bacteria</taxon>
        <taxon>Bacillati</taxon>
        <taxon>Actinomycetota</taxon>
        <taxon>Actinomycetes</taxon>
        <taxon>Micrococcales</taxon>
        <taxon>Brevibacteriaceae</taxon>
        <taxon>Brevibacterium</taxon>
    </lineage>
</organism>
<evidence type="ECO:0000259" key="2">
    <source>
        <dbReference type="Pfam" id="PF01551"/>
    </source>
</evidence>
<reference evidence="3 4" key="1">
    <citation type="submission" date="2017-03" db="EMBL/GenBank/DDBJ databases">
        <authorList>
            <person name="Afonso C.L."/>
            <person name="Miller P.J."/>
            <person name="Scott M.A."/>
            <person name="Spackman E."/>
            <person name="Goraichik I."/>
            <person name="Dimitrov K.M."/>
            <person name="Suarez D.L."/>
            <person name="Swayne D.E."/>
        </authorList>
    </citation>
    <scope>NUCLEOTIDE SEQUENCE [LARGE SCALE GENOMIC DNA]</scope>
    <source>
        <strain evidence="3 4">Mu101</strain>
    </source>
</reference>
<dbReference type="InterPro" id="IPR050570">
    <property type="entry name" value="Cell_wall_metabolism_enzyme"/>
</dbReference>
<dbReference type="AlphaFoldDB" id="A0A2H1HIM9"/>
<evidence type="ECO:0000313" key="3">
    <source>
        <dbReference type="EMBL" id="SMX62735.1"/>
    </source>
</evidence>
<sequence length="100" mass="10261">MVDGYSGQITIEHTIGGEKVATKYIHMWAHGIHVTTGDRVTAGQHIGDVGSSGHSTGSHLHFQVHPDGANAPAVDADPWLAERGVEGIDAPVGGGPGCTT</sequence>
<dbReference type="EMBL" id="FXZA01000001">
    <property type="protein sequence ID" value="SMX62735.1"/>
    <property type="molecule type" value="Genomic_DNA"/>
</dbReference>
<protein>
    <submittedName>
        <fullName evidence="3">Peptidase family M23</fullName>
    </submittedName>
</protein>
<dbReference type="GO" id="GO:0004222">
    <property type="term" value="F:metalloendopeptidase activity"/>
    <property type="evidence" value="ECO:0007669"/>
    <property type="project" value="TreeGrafter"/>
</dbReference>
<gene>
    <name evidence="3" type="ORF">BLIN101_00064</name>
</gene>
<proteinExistence type="predicted"/>
<evidence type="ECO:0000256" key="1">
    <source>
        <dbReference type="SAM" id="MobiDB-lite"/>
    </source>
</evidence>
<feature type="region of interest" description="Disordered" evidence="1">
    <location>
        <begin position="46"/>
        <end position="74"/>
    </location>
</feature>
<dbReference type="CDD" id="cd12797">
    <property type="entry name" value="M23_peptidase"/>
    <property type="match status" value="1"/>
</dbReference>
<feature type="compositionally biased region" description="Low complexity" evidence="1">
    <location>
        <begin position="51"/>
        <end position="61"/>
    </location>
</feature>
<feature type="domain" description="M23ase beta-sheet core" evidence="2">
    <location>
        <begin position="4"/>
        <end position="69"/>
    </location>
</feature>